<protein>
    <submittedName>
        <fullName evidence="2">Uncharacterized protein</fullName>
    </submittedName>
</protein>
<keyword evidence="1" id="KW-0472">Membrane</keyword>
<feature type="transmembrane region" description="Helical" evidence="1">
    <location>
        <begin position="7"/>
        <end position="29"/>
    </location>
</feature>
<name>A0A0F9PD53_9ZZZZ</name>
<dbReference type="AlphaFoldDB" id="A0A0F9PD53"/>
<gene>
    <name evidence="2" type="ORF">LCGC14_0840840</name>
</gene>
<evidence type="ECO:0000256" key="1">
    <source>
        <dbReference type="SAM" id="Phobius"/>
    </source>
</evidence>
<reference evidence="2" key="1">
    <citation type="journal article" date="2015" name="Nature">
        <title>Complex archaea that bridge the gap between prokaryotes and eukaryotes.</title>
        <authorList>
            <person name="Spang A."/>
            <person name="Saw J.H."/>
            <person name="Jorgensen S.L."/>
            <person name="Zaremba-Niedzwiedzka K."/>
            <person name="Martijn J."/>
            <person name="Lind A.E."/>
            <person name="van Eijk R."/>
            <person name="Schleper C."/>
            <person name="Guy L."/>
            <person name="Ettema T.J."/>
        </authorList>
    </citation>
    <scope>NUCLEOTIDE SEQUENCE</scope>
</reference>
<accession>A0A0F9PD53</accession>
<organism evidence="2">
    <name type="scientific">marine sediment metagenome</name>
    <dbReference type="NCBI Taxonomy" id="412755"/>
    <lineage>
        <taxon>unclassified sequences</taxon>
        <taxon>metagenomes</taxon>
        <taxon>ecological metagenomes</taxon>
    </lineage>
</organism>
<keyword evidence="1" id="KW-0812">Transmembrane</keyword>
<feature type="transmembrane region" description="Helical" evidence="1">
    <location>
        <begin position="75"/>
        <end position="97"/>
    </location>
</feature>
<comment type="caution">
    <text evidence="2">The sequence shown here is derived from an EMBL/GenBank/DDBJ whole genome shotgun (WGS) entry which is preliminary data.</text>
</comment>
<proteinExistence type="predicted"/>
<keyword evidence="1" id="KW-1133">Transmembrane helix</keyword>
<feature type="transmembrane region" description="Helical" evidence="1">
    <location>
        <begin position="41"/>
        <end position="63"/>
    </location>
</feature>
<sequence>MNQRVKILLLGLMIWVIKFMVGGFIFATAGEEVLLNTYGLLWFNGIEAFFVVIGLALALFLVYRDKGQNYKRTAWEAGIAWYVILLMMDLILLVGLLGLELALWFPLILSDFKVVVIPIVVGYLLAGLKIKV</sequence>
<feature type="transmembrane region" description="Helical" evidence="1">
    <location>
        <begin position="103"/>
        <end position="126"/>
    </location>
</feature>
<evidence type="ECO:0000313" key="2">
    <source>
        <dbReference type="EMBL" id="KKN29755.1"/>
    </source>
</evidence>
<dbReference type="EMBL" id="LAZR01002460">
    <property type="protein sequence ID" value="KKN29755.1"/>
    <property type="molecule type" value="Genomic_DNA"/>
</dbReference>